<dbReference type="GO" id="GO:0016887">
    <property type="term" value="F:ATP hydrolysis activity"/>
    <property type="evidence" value="ECO:0007669"/>
    <property type="project" value="InterPro"/>
</dbReference>
<dbReference type="HAMAP" id="MF_01458">
    <property type="entry name" value="FtsH"/>
    <property type="match status" value="1"/>
</dbReference>
<evidence type="ECO:0000256" key="7">
    <source>
        <dbReference type="ARBA" id="ARBA00022723"/>
    </source>
</evidence>
<comment type="caution">
    <text evidence="19">The sequence shown here is derived from an EMBL/GenBank/DDBJ whole genome shotgun (WGS) entry which is preliminary data.</text>
</comment>
<dbReference type="FunFam" id="1.10.8.60:FF:000001">
    <property type="entry name" value="ATP-dependent zinc metalloprotease FtsH"/>
    <property type="match status" value="1"/>
</dbReference>
<evidence type="ECO:0000256" key="13">
    <source>
        <dbReference type="ARBA" id="ARBA00023128"/>
    </source>
</evidence>
<dbReference type="InterPro" id="IPR003593">
    <property type="entry name" value="AAA+_ATPase"/>
</dbReference>
<dbReference type="SUPFAM" id="SSF140990">
    <property type="entry name" value="FtsH protease domain-like"/>
    <property type="match status" value="1"/>
</dbReference>
<keyword evidence="14 17" id="KW-0472">Membrane</keyword>
<dbReference type="GO" id="GO:0046872">
    <property type="term" value="F:metal ion binding"/>
    <property type="evidence" value="ECO:0007669"/>
    <property type="project" value="UniProtKB-KW"/>
</dbReference>
<dbReference type="GO" id="GO:0016020">
    <property type="term" value="C:membrane"/>
    <property type="evidence" value="ECO:0007669"/>
    <property type="project" value="UniProtKB-SubCell"/>
</dbReference>
<keyword evidence="20" id="KW-1185">Reference proteome</keyword>
<evidence type="ECO:0000256" key="4">
    <source>
        <dbReference type="ARBA" id="ARBA00010044"/>
    </source>
</evidence>
<evidence type="ECO:0000256" key="9">
    <source>
        <dbReference type="ARBA" id="ARBA00022801"/>
    </source>
</evidence>
<dbReference type="InterPro" id="IPR005936">
    <property type="entry name" value="FtsH"/>
</dbReference>
<comment type="cofactor">
    <cofactor evidence="1">
        <name>Zn(2+)</name>
        <dbReference type="ChEBI" id="CHEBI:29105"/>
    </cofactor>
</comment>
<name>A0AAD2FTJ3_9STRA</name>
<dbReference type="SMART" id="SM00382">
    <property type="entry name" value="AAA"/>
    <property type="match status" value="1"/>
</dbReference>
<dbReference type="Gene3D" id="3.40.50.300">
    <property type="entry name" value="P-loop containing nucleotide triphosphate hydrolases"/>
    <property type="match status" value="1"/>
</dbReference>
<evidence type="ECO:0000256" key="12">
    <source>
        <dbReference type="ARBA" id="ARBA00023049"/>
    </source>
</evidence>
<evidence type="ECO:0000256" key="8">
    <source>
        <dbReference type="ARBA" id="ARBA00022741"/>
    </source>
</evidence>
<keyword evidence="11 15" id="KW-0067">ATP-binding</keyword>
<dbReference type="InterPro" id="IPR041569">
    <property type="entry name" value="AAA_lid_3"/>
</dbReference>
<organism evidence="19 20">
    <name type="scientific">Cylindrotheca closterium</name>
    <dbReference type="NCBI Taxonomy" id="2856"/>
    <lineage>
        <taxon>Eukaryota</taxon>
        <taxon>Sar</taxon>
        <taxon>Stramenopiles</taxon>
        <taxon>Ochrophyta</taxon>
        <taxon>Bacillariophyta</taxon>
        <taxon>Bacillariophyceae</taxon>
        <taxon>Bacillariophycidae</taxon>
        <taxon>Bacillariales</taxon>
        <taxon>Bacillariaceae</taxon>
        <taxon>Cylindrotheca</taxon>
    </lineage>
</organism>
<accession>A0AAD2FTJ3</accession>
<keyword evidence="6" id="KW-0645">Protease</keyword>
<evidence type="ECO:0000256" key="6">
    <source>
        <dbReference type="ARBA" id="ARBA00022670"/>
    </source>
</evidence>
<evidence type="ECO:0000256" key="5">
    <source>
        <dbReference type="ARBA" id="ARBA00010550"/>
    </source>
</evidence>
<comment type="subcellular location">
    <subcellularLocation>
        <location evidence="3">Membrane</location>
    </subcellularLocation>
    <subcellularLocation>
        <location evidence="2">Mitochondrion</location>
    </subcellularLocation>
</comment>
<dbReference type="InterPro" id="IPR003959">
    <property type="entry name" value="ATPase_AAA_core"/>
</dbReference>
<feature type="region of interest" description="Disordered" evidence="16">
    <location>
        <begin position="603"/>
        <end position="635"/>
    </location>
</feature>
<dbReference type="CDD" id="cd19501">
    <property type="entry name" value="RecA-like_FtsH"/>
    <property type="match status" value="1"/>
</dbReference>
<feature type="transmembrane region" description="Helical" evidence="17">
    <location>
        <begin position="115"/>
        <end position="138"/>
    </location>
</feature>
<dbReference type="GO" id="GO:0005739">
    <property type="term" value="C:mitochondrion"/>
    <property type="evidence" value="ECO:0007669"/>
    <property type="project" value="UniProtKB-SubCell"/>
</dbReference>
<dbReference type="PANTHER" id="PTHR23076">
    <property type="entry name" value="METALLOPROTEASE M41 FTSH"/>
    <property type="match status" value="1"/>
</dbReference>
<evidence type="ECO:0000256" key="3">
    <source>
        <dbReference type="ARBA" id="ARBA00004370"/>
    </source>
</evidence>
<keyword evidence="12" id="KW-0482">Metalloprotease</keyword>
<evidence type="ECO:0000256" key="11">
    <source>
        <dbReference type="ARBA" id="ARBA00022840"/>
    </source>
</evidence>
<evidence type="ECO:0000256" key="17">
    <source>
        <dbReference type="SAM" id="Phobius"/>
    </source>
</evidence>
<dbReference type="InterPro" id="IPR027417">
    <property type="entry name" value="P-loop_NTPase"/>
</dbReference>
<evidence type="ECO:0000256" key="1">
    <source>
        <dbReference type="ARBA" id="ARBA00001947"/>
    </source>
</evidence>
<evidence type="ECO:0000259" key="18">
    <source>
        <dbReference type="SMART" id="SM00382"/>
    </source>
</evidence>
<sequence>MFRNFAVDQRIAVIYLQALAKTQHYSHFQMEDFTSRLLEHDASILGLKELVKDSRNMSKQEQASSLLSALTGGGGFAGLGALGSASASATMQQIRGTDPKHPLHVQMHNPTSTRAALVALTGRVLIAFVVVSALSALFDEKGMGRGLGMNSGSKHIQQAQDTSNVSFEDVKGVEEAKAELQEIVLYLKNPAKFTRLGGKLPRGLLLTGPPGTGKTLLAKAIAGEAGVPFFFSSGSQFEEVYVGLGAKRIRELFEAAKKKSPCILFIDEIDAVGGTRKLKDQSALKMTLNELLVQMDGFEDNSGVIVIGATNLMEALDEALLRPGRFDKHITVPLPDVGGRKEILEMYAKKTKLDPNVDLNILARGTTGFSGADLYNLMNQAALKASVDGLSSITMSVLEFAKDKILMGAERKTAVITKETAKCTAYHEAGHALVAVLTDGAMPIHKATIMPRGQSLGMVTMLPEGDQTSQSLKQMKAMMDVAMGGRVAEELIFGRDETTSGAMSDISNATRIARNMVTKYGFSDEIGLVNYGGSTGEEHASEETRTKIDAEVKKLTDASYKRAKDLLSRYSKKHHLLAKTLLEYETLTGDEVRQLISKGAKPKRPVINKNGGARGNGEVLTGGKTRLSGLGRDAT</sequence>
<comment type="similarity">
    <text evidence="15">Belongs to the AAA ATPase family.</text>
</comment>
<keyword evidence="10" id="KW-0862">Zinc</keyword>
<comment type="similarity">
    <text evidence="4">In the C-terminal section; belongs to the peptidase M41 family.</text>
</comment>
<dbReference type="NCBIfam" id="TIGR01241">
    <property type="entry name" value="FtsH_fam"/>
    <property type="match status" value="1"/>
</dbReference>
<reference evidence="19" key="1">
    <citation type="submission" date="2023-08" db="EMBL/GenBank/DDBJ databases">
        <authorList>
            <person name="Audoor S."/>
            <person name="Bilcke G."/>
        </authorList>
    </citation>
    <scope>NUCLEOTIDE SEQUENCE</scope>
</reference>
<dbReference type="Proteomes" id="UP001295423">
    <property type="component" value="Unassembled WGS sequence"/>
</dbReference>
<dbReference type="FunFam" id="3.40.50.300:FF:000175">
    <property type="entry name" value="ATP-dependent zinc metalloprotease FTSH 4"/>
    <property type="match status" value="1"/>
</dbReference>
<dbReference type="EMBL" id="CAKOGP040001825">
    <property type="protein sequence ID" value="CAJ1953238.1"/>
    <property type="molecule type" value="Genomic_DNA"/>
</dbReference>
<dbReference type="GO" id="GO:0004222">
    <property type="term" value="F:metalloendopeptidase activity"/>
    <property type="evidence" value="ECO:0007669"/>
    <property type="project" value="InterPro"/>
</dbReference>
<dbReference type="PROSITE" id="PS00674">
    <property type="entry name" value="AAA"/>
    <property type="match status" value="1"/>
</dbReference>
<dbReference type="AlphaFoldDB" id="A0AAD2FTJ3"/>
<dbReference type="InterPro" id="IPR037219">
    <property type="entry name" value="Peptidase_M41-like"/>
</dbReference>
<keyword evidence="9" id="KW-0378">Hydrolase</keyword>
<evidence type="ECO:0000256" key="2">
    <source>
        <dbReference type="ARBA" id="ARBA00004173"/>
    </source>
</evidence>
<keyword evidence="8 15" id="KW-0547">Nucleotide-binding</keyword>
<keyword evidence="7" id="KW-0479">Metal-binding</keyword>
<evidence type="ECO:0000256" key="10">
    <source>
        <dbReference type="ARBA" id="ARBA00022833"/>
    </source>
</evidence>
<dbReference type="InterPro" id="IPR003960">
    <property type="entry name" value="ATPase_AAA_CS"/>
</dbReference>
<dbReference type="GO" id="GO:0006508">
    <property type="term" value="P:proteolysis"/>
    <property type="evidence" value="ECO:0007669"/>
    <property type="project" value="UniProtKB-KW"/>
</dbReference>
<protein>
    <recommendedName>
        <fullName evidence="18">AAA+ ATPase domain-containing protein</fullName>
    </recommendedName>
</protein>
<dbReference type="PANTHER" id="PTHR23076:SF97">
    <property type="entry name" value="ATP-DEPENDENT ZINC METALLOPROTEASE YME1L1"/>
    <property type="match status" value="1"/>
</dbReference>
<dbReference type="SUPFAM" id="SSF52540">
    <property type="entry name" value="P-loop containing nucleoside triphosphate hydrolases"/>
    <property type="match status" value="1"/>
</dbReference>
<dbReference type="Pfam" id="PF17862">
    <property type="entry name" value="AAA_lid_3"/>
    <property type="match status" value="1"/>
</dbReference>
<feature type="domain" description="AAA+ ATPase" evidence="18">
    <location>
        <begin position="200"/>
        <end position="336"/>
    </location>
</feature>
<keyword evidence="17" id="KW-1133">Transmembrane helix</keyword>
<evidence type="ECO:0000313" key="20">
    <source>
        <dbReference type="Proteomes" id="UP001295423"/>
    </source>
</evidence>
<dbReference type="GO" id="GO:0004176">
    <property type="term" value="F:ATP-dependent peptidase activity"/>
    <property type="evidence" value="ECO:0007669"/>
    <property type="project" value="InterPro"/>
</dbReference>
<comment type="similarity">
    <text evidence="5">In the N-terminal section; belongs to the AAA ATPase family.</text>
</comment>
<evidence type="ECO:0000256" key="14">
    <source>
        <dbReference type="ARBA" id="ARBA00023136"/>
    </source>
</evidence>
<dbReference type="Gene3D" id="1.20.58.760">
    <property type="entry name" value="Peptidase M41"/>
    <property type="match status" value="1"/>
</dbReference>
<evidence type="ECO:0000256" key="16">
    <source>
        <dbReference type="SAM" id="MobiDB-lite"/>
    </source>
</evidence>
<dbReference type="GO" id="GO:0005524">
    <property type="term" value="F:ATP binding"/>
    <property type="evidence" value="ECO:0007669"/>
    <property type="project" value="UniProtKB-KW"/>
</dbReference>
<gene>
    <name evidence="19" type="ORF">CYCCA115_LOCUS13930</name>
</gene>
<dbReference type="Gene3D" id="1.10.8.60">
    <property type="match status" value="1"/>
</dbReference>
<evidence type="ECO:0000256" key="15">
    <source>
        <dbReference type="RuleBase" id="RU003651"/>
    </source>
</evidence>
<keyword evidence="13" id="KW-0496">Mitochondrion</keyword>
<evidence type="ECO:0000313" key="19">
    <source>
        <dbReference type="EMBL" id="CAJ1953238.1"/>
    </source>
</evidence>
<proteinExistence type="inferred from homology"/>
<dbReference type="InterPro" id="IPR000642">
    <property type="entry name" value="Peptidase_M41"/>
</dbReference>
<dbReference type="FunFam" id="1.20.58.760:FF:000002">
    <property type="entry name" value="ATP-dependent zinc metalloprotease FtsH"/>
    <property type="match status" value="1"/>
</dbReference>
<dbReference type="Pfam" id="PF01434">
    <property type="entry name" value="Peptidase_M41"/>
    <property type="match status" value="1"/>
</dbReference>
<keyword evidence="17" id="KW-0812">Transmembrane</keyword>
<dbReference type="Pfam" id="PF00004">
    <property type="entry name" value="AAA"/>
    <property type="match status" value="1"/>
</dbReference>